<organism evidence="4 5">
    <name type="scientific">Lactobacillus bombicola</name>
    <dbReference type="NCBI Taxonomy" id="1505723"/>
    <lineage>
        <taxon>Bacteria</taxon>
        <taxon>Bacillati</taxon>
        <taxon>Bacillota</taxon>
        <taxon>Bacilli</taxon>
        <taxon>Lactobacillales</taxon>
        <taxon>Lactobacillaceae</taxon>
        <taxon>Lactobacillus</taxon>
    </lineage>
</organism>
<dbReference type="EMBL" id="FOMN01000001">
    <property type="protein sequence ID" value="SFD28951.1"/>
    <property type="molecule type" value="Genomic_DNA"/>
</dbReference>
<dbReference type="PANTHER" id="PTHR43046:SF16">
    <property type="entry name" value="ADP-RIBOSE PYROPHOSPHATASE YJHB-RELATED"/>
    <property type="match status" value="1"/>
</dbReference>
<sequence length="211" mass="23964">MDNTDKFLNWTLKLQNIAQNGLEYGNDCFDIERYTQIRLIATEMMAAKTGLPLKQVKEIFSSEDGYQTSKLATRAAIFKNKQILLVKETTDNCWSLPGGWCEPNLSVKDNCIKEAKEEAGCDIAIDYLIAINDSQTTIHDKQRIKRLVNVCNVIFLCRELSSNFTPNIETSESAYFNLNNLPPLSQNKTNEDEIKMCFNAAQAGSSWQVRF</sequence>
<name>A0A1I1R3J2_9LACO</name>
<evidence type="ECO:0000256" key="1">
    <source>
        <dbReference type="ARBA" id="ARBA00001946"/>
    </source>
</evidence>
<evidence type="ECO:0000259" key="3">
    <source>
        <dbReference type="PROSITE" id="PS51462"/>
    </source>
</evidence>
<protein>
    <submittedName>
        <fullName evidence="4">ADP-ribose pyrophosphatase YjhB, NUDIX family</fullName>
    </submittedName>
</protein>
<evidence type="ECO:0000313" key="4">
    <source>
        <dbReference type="EMBL" id="SFD28951.1"/>
    </source>
</evidence>
<dbReference type="SUPFAM" id="SSF55811">
    <property type="entry name" value="Nudix"/>
    <property type="match status" value="1"/>
</dbReference>
<evidence type="ECO:0000313" key="5">
    <source>
        <dbReference type="Proteomes" id="UP000199599"/>
    </source>
</evidence>
<dbReference type="Pfam" id="PF12535">
    <property type="entry name" value="Nudix_N"/>
    <property type="match status" value="1"/>
</dbReference>
<accession>A0A1I1R3J2</accession>
<dbReference type="Gene3D" id="6.10.250.1120">
    <property type="match status" value="1"/>
</dbReference>
<dbReference type="Gene3D" id="3.90.79.10">
    <property type="entry name" value="Nucleoside Triphosphate Pyrophosphohydrolase"/>
    <property type="match status" value="1"/>
</dbReference>
<dbReference type="STRING" id="1505723.SAMN04487792_0122"/>
<dbReference type="Proteomes" id="UP000199599">
    <property type="component" value="Unassembled WGS sequence"/>
</dbReference>
<gene>
    <name evidence="4" type="ORF">SAMN04487792_0122</name>
</gene>
<dbReference type="RefSeq" id="WP_090091925.1">
    <property type="nucleotide sequence ID" value="NZ_CBCRVU010000001.1"/>
</dbReference>
<dbReference type="GO" id="GO:0016787">
    <property type="term" value="F:hydrolase activity"/>
    <property type="evidence" value="ECO:0007669"/>
    <property type="project" value="UniProtKB-KW"/>
</dbReference>
<dbReference type="PROSITE" id="PS51462">
    <property type="entry name" value="NUDIX"/>
    <property type="match status" value="1"/>
</dbReference>
<dbReference type="InterPro" id="IPR059176">
    <property type="entry name" value="UDP-X_N"/>
</dbReference>
<dbReference type="InterPro" id="IPR015797">
    <property type="entry name" value="NUDIX_hydrolase-like_dom_sf"/>
</dbReference>
<dbReference type="InterPro" id="IPR000086">
    <property type="entry name" value="NUDIX_hydrolase_dom"/>
</dbReference>
<feature type="domain" description="Nudix hydrolase" evidence="3">
    <location>
        <begin position="68"/>
        <end position="198"/>
    </location>
</feature>
<reference evidence="5" key="1">
    <citation type="submission" date="2016-10" db="EMBL/GenBank/DDBJ databases">
        <authorList>
            <person name="Varghese N."/>
            <person name="Submissions S."/>
        </authorList>
    </citation>
    <scope>NUCLEOTIDE SEQUENCE [LARGE SCALE GENOMIC DNA]</scope>
    <source>
        <strain evidence="5">R-53102</strain>
    </source>
</reference>
<dbReference type="Pfam" id="PF00293">
    <property type="entry name" value="NUDIX"/>
    <property type="match status" value="1"/>
</dbReference>
<dbReference type="PANTHER" id="PTHR43046">
    <property type="entry name" value="GDP-MANNOSE MANNOSYL HYDROLASE"/>
    <property type="match status" value="1"/>
</dbReference>
<proteinExistence type="predicted"/>
<dbReference type="AlphaFoldDB" id="A0A1I1R3J2"/>
<comment type="cofactor">
    <cofactor evidence="1">
        <name>Mg(2+)</name>
        <dbReference type="ChEBI" id="CHEBI:18420"/>
    </cofactor>
</comment>
<evidence type="ECO:0000256" key="2">
    <source>
        <dbReference type="ARBA" id="ARBA00022801"/>
    </source>
</evidence>
<keyword evidence="2" id="KW-0378">Hydrolase</keyword>